<dbReference type="InterPro" id="IPR036259">
    <property type="entry name" value="MFS_trans_sf"/>
</dbReference>
<feature type="transmembrane region" description="Helical" evidence="5">
    <location>
        <begin position="212"/>
        <end position="231"/>
    </location>
</feature>
<feature type="transmembrane region" description="Helical" evidence="5">
    <location>
        <begin position="148"/>
        <end position="166"/>
    </location>
</feature>
<dbReference type="RefSeq" id="WP_179855058.1">
    <property type="nucleotide sequence ID" value="NZ_OBDY01000002.1"/>
</dbReference>
<feature type="transmembrane region" description="Helical" evidence="5">
    <location>
        <begin position="21"/>
        <end position="47"/>
    </location>
</feature>
<name>A0A285GLI2_9ACTN</name>
<evidence type="ECO:0000313" key="7">
    <source>
        <dbReference type="EMBL" id="SNY24305.1"/>
    </source>
</evidence>
<keyword evidence="4 5" id="KW-0472">Membrane</keyword>
<comment type="subcellular location">
    <subcellularLocation>
        <location evidence="1">Cell membrane</location>
        <topology evidence="1">Multi-pass membrane protein</topology>
    </subcellularLocation>
</comment>
<evidence type="ECO:0000256" key="4">
    <source>
        <dbReference type="ARBA" id="ARBA00023136"/>
    </source>
</evidence>
<feature type="transmembrane region" description="Helical" evidence="5">
    <location>
        <begin position="345"/>
        <end position="366"/>
    </location>
</feature>
<dbReference type="Gene3D" id="1.20.1720.10">
    <property type="entry name" value="Multidrug resistance protein D"/>
    <property type="match status" value="1"/>
</dbReference>
<gene>
    <name evidence="7" type="ORF">SAMN05421748_102175</name>
</gene>
<feature type="transmembrane region" description="Helical" evidence="5">
    <location>
        <begin position="310"/>
        <end position="333"/>
    </location>
</feature>
<feature type="domain" description="Major facilitator superfamily (MFS) profile" evidence="6">
    <location>
        <begin position="25"/>
        <end position="479"/>
    </location>
</feature>
<dbReference type="PANTHER" id="PTHR23501">
    <property type="entry name" value="MAJOR FACILITATOR SUPERFAMILY"/>
    <property type="match status" value="1"/>
</dbReference>
<keyword evidence="8" id="KW-1185">Reference proteome</keyword>
<keyword evidence="2 5" id="KW-0812">Transmembrane</keyword>
<proteinExistence type="predicted"/>
<dbReference type="PANTHER" id="PTHR23501:SF197">
    <property type="entry name" value="COMD"/>
    <property type="match status" value="1"/>
</dbReference>
<evidence type="ECO:0000256" key="3">
    <source>
        <dbReference type="ARBA" id="ARBA00022989"/>
    </source>
</evidence>
<dbReference type="EMBL" id="OBDY01000002">
    <property type="protein sequence ID" value="SNY24305.1"/>
    <property type="molecule type" value="Genomic_DNA"/>
</dbReference>
<sequence length="499" mass="51691">MTSPQAGALDSGAVPELPARLRLIATIGVVLSLALTSIDVSVVSTAMPKIVDDLGGLSLYAWVGVSYGVASAVIVPIAGKLGDMFGRKPFLLVGLVGFMITSWLCGAASSMTELVILRGAQGLFAGIQMASIFTVVADIFTAERRTQMQGILFSVAGLSMVIGPPLGGLITDQWGWRWVFYINVPILVLAIAAILVAVPLVRATAKWRDIDYLGALTLIAGLVPILIGLALAGDGHAWGSPEVIVPIVAGVVVLVLFFLVERRAAHPIVPFGLLRTNQFAVMAMVAFFSAFAMMGTVFYVPLLYQGVQGVSAAFSGSLVIPLTLALAIVPPFAGKALTMIARYRILAVIAFALMVAGLLMLSRVGADSGSGMTIVAMILIGVGIGITFPMATSVVQSAAPPELMGVATSQVQFWRMMAGPVGVATLGAVLSGALGSVMGSTAAVPTADLADALHRVFLVAAIVVALGLVASLFLKEVPLRAMPSMGRRKGKEPAQPSKA</sequence>
<feature type="transmembrane region" description="Helical" evidence="5">
    <location>
        <begin position="281"/>
        <end position="304"/>
    </location>
</feature>
<reference evidence="8" key="1">
    <citation type="submission" date="2017-09" db="EMBL/GenBank/DDBJ databases">
        <authorList>
            <person name="Varghese N."/>
            <person name="Submissions S."/>
        </authorList>
    </citation>
    <scope>NUCLEOTIDE SEQUENCE [LARGE SCALE GENOMIC DNA]</scope>
    <source>
        <strain evidence="8">CGMCC 4.6857</strain>
    </source>
</reference>
<dbReference type="Pfam" id="PF07690">
    <property type="entry name" value="MFS_1"/>
    <property type="match status" value="1"/>
</dbReference>
<accession>A0A285GLI2</accession>
<evidence type="ECO:0000256" key="1">
    <source>
        <dbReference type="ARBA" id="ARBA00004651"/>
    </source>
</evidence>
<dbReference type="GO" id="GO:0022857">
    <property type="term" value="F:transmembrane transporter activity"/>
    <property type="evidence" value="ECO:0007669"/>
    <property type="project" value="InterPro"/>
</dbReference>
<evidence type="ECO:0000256" key="5">
    <source>
        <dbReference type="SAM" id="Phobius"/>
    </source>
</evidence>
<dbReference type="InterPro" id="IPR011701">
    <property type="entry name" value="MFS"/>
</dbReference>
<evidence type="ECO:0000313" key="8">
    <source>
        <dbReference type="Proteomes" id="UP000219612"/>
    </source>
</evidence>
<feature type="transmembrane region" description="Helical" evidence="5">
    <location>
        <begin position="90"/>
        <end position="111"/>
    </location>
</feature>
<dbReference type="Gene3D" id="1.20.1250.20">
    <property type="entry name" value="MFS general substrate transporter like domains"/>
    <property type="match status" value="1"/>
</dbReference>
<organism evidence="7 8">
    <name type="scientific">Paractinoplanes atraurantiacus</name>
    <dbReference type="NCBI Taxonomy" id="1036182"/>
    <lineage>
        <taxon>Bacteria</taxon>
        <taxon>Bacillati</taxon>
        <taxon>Actinomycetota</taxon>
        <taxon>Actinomycetes</taxon>
        <taxon>Micromonosporales</taxon>
        <taxon>Micromonosporaceae</taxon>
        <taxon>Paractinoplanes</taxon>
    </lineage>
</organism>
<feature type="transmembrane region" description="Helical" evidence="5">
    <location>
        <begin position="416"/>
        <end position="440"/>
    </location>
</feature>
<feature type="transmembrane region" description="Helical" evidence="5">
    <location>
        <begin position="123"/>
        <end position="141"/>
    </location>
</feature>
<dbReference type="SUPFAM" id="SSF103473">
    <property type="entry name" value="MFS general substrate transporter"/>
    <property type="match status" value="1"/>
</dbReference>
<evidence type="ECO:0000259" key="6">
    <source>
        <dbReference type="PROSITE" id="PS50850"/>
    </source>
</evidence>
<protein>
    <submittedName>
        <fullName evidence="7">Drug resistance transporter, EmrB/QacA subfamily</fullName>
    </submittedName>
</protein>
<dbReference type="PROSITE" id="PS50850">
    <property type="entry name" value="MFS"/>
    <property type="match status" value="1"/>
</dbReference>
<dbReference type="Proteomes" id="UP000219612">
    <property type="component" value="Unassembled WGS sequence"/>
</dbReference>
<evidence type="ECO:0000256" key="2">
    <source>
        <dbReference type="ARBA" id="ARBA00022692"/>
    </source>
</evidence>
<keyword evidence="3 5" id="KW-1133">Transmembrane helix</keyword>
<feature type="transmembrane region" description="Helical" evidence="5">
    <location>
        <begin position="59"/>
        <end position="78"/>
    </location>
</feature>
<feature type="transmembrane region" description="Helical" evidence="5">
    <location>
        <begin position="372"/>
        <end position="395"/>
    </location>
</feature>
<feature type="transmembrane region" description="Helical" evidence="5">
    <location>
        <begin position="243"/>
        <end position="260"/>
    </location>
</feature>
<dbReference type="GO" id="GO:0005886">
    <property type="term" value="C:plasma membrane"/>
    <property type="evidence" value="ECO:0007669"/>
    <property type="project" value="UniProtKB-SubCell"/>
</dbReference>
<dbReference type="PRINTS" id="PR01036">
    <property type="entry name" value="TCRTETB"/>
</dbReference>
<dbReference type="CDD" id="cd17502">
    <property type="entry name" value="MFS_Azr1_MDR_like"/>
    <property type="match status" value="1"/>
</dbReference>
<dbReference type="AlphaFoldDB" id="A0A285GLI2"/>
<feature type="transmembrane region" description="Helical" evidence="5">
    <location>
        <begin position="452"/>
        <end position="474"/>
    </location>
</feature>
<feature type="transmembrane region" description="Helical" evidence="5">
    <location>
        <begin position="178"/>
        <end position="200"/>
    </location>
</feature>
<dbReference type="InterPro" id="IPR020846">
    <property type="entry name" value="MFS_dom"/>
</dbReference>